<comment type="caution">
    <text evidence="7">The sequence shown here is derived from an EMBL/GenBank/DDBJ whole genome shotgun (WGS) entry which is preliminary data.</text>
</comment>
<evidence type="ECO:0000313" key="7">
    <source>
        <dbReference type="EMBL" id="TDA21699.1"/>
    </source>
</evidence>
<evidence type="ECO:0000256" key="3">
    <source>
        <dbReference type="ARBA" id="ARBA00022692"/>
    </source>
</evidence>
<accession>A0A4R4FFU0</accession>
<proteinExistence type="predicted"/>
<name>A0A4R4FFU0_9FIRM</name>
<evidence type="ECO:0000256" key="4">
    <source>
        <dbReference type="ARBA" id="ARBA00022989"/>
    </source>
</evidence>
<dbReference type="PANTHER" id="PTHR42948:SF1">
    <property type="entry name" value="TRANSPORTER"/>
    <property type="match status" value="1"/>
</dbReference>
<dbReference type="InterPro" id="IPR000175">
    <property type="entry name" value="Na/ntran_symport"/>
</dbReference>
<keyword evidence="8" id="KW-1185">Reference proteome</keyword>
<dbReference type="Pfam" id="PF00209">
    <property type="entry name" value="SNF"/>
    <property type="match status" value="2"/>
</dbReference>
<dbReference type="PANTHER" id="PTHR42948">
    <property type="entry name" value="TRANSPORTER"/>
    <property type="match status" value="1"/>
</dbReference>
<evidence type="ECO:0000256" key="2">
    <source>
        <dbReference type="ARBA" id="ARBA00022448"/>
    </source>
</evidence>
<evidence type="ECO:0000256" key="5">
    <source>
        <dbReference type="ARBA" id="ARBA00023136"/>
    </source>
</evidence>
<dbReference type="InterPro" id="IPR047218">
    <property type="entry name" value="YocR/YhdH-like"/>
</dbReference>
<keyword evidence="2" id="KW-0813">Transport</keyword>
<evidence type="ECO:0000256" key="1">
    <source>
        <dbReference type="ARBA" id="ARBA00004141"/>
    </source>
</evidence>
<dbReference type="AlphaFoldDB" id="A0A4R4FFU0"/>
<dbReference type="SUPFAM" id="SSF161070">
    <property type="entry name" value="SNF-like"/>
    <property type="match status" value="1"/>
</dbReference>
<dbReference type="CDD" id="cd10336">
    <property type="entry name" value="SLC6sbd_Tyt1-Like"/>
    <property type="match status" value="1"/>
</dbReference>
<evidence type="ECO:0000313" key="8">
    <source>
        <dbReference type="Proteomes" id="UP000295710"/>
    </source>
</evidence>
<feature type="transmembrane region" description="Helical" evidence="6">
    <location>
        <begin position="21"/>
        <end position="39"/>
    </location>
</feature>
<reference evidence="7 8" key="1">
    <citation type="journal article" date="2016" name="Nat. Microbiol.">
        <title>The Mouse Intestinal Bacterial Collection (miBC) provides host-specific insight into cultured diversity and functional potential of the gut microbiota.</title>
        <authorList>
            <person name="Lagkouvardos I."/>
            <person name="Pukall R."/>
            <person name="Abt B."/>
            <person name="Foesel B.U."/>
            <person name="Meier-Kolthoff J.P."/>
            <person name="Kumar N."/>
            <person name="Bresciani A."/>
            <person name="Martinez I."/>
            <person name="Just S."/>
            <person name="Ziegler C."/>
            <person name="Brugiroux S."/>
            <person name="Garzetti D."/>
            <person name="Wenning M."/>
            <person name="Bui T.P."/>
            <person name="Wang J."/>
            <person name="Hugenholtz F."/>
            <person name="Plugge C.M."/>
            <person name="Peterson D.A."/>
            <person name="Hornef M.W."/>
            <person name="Baines J.F."/>
            <person name="Smidt H."/>
            <person name="Walter J."/>
            <person name="Kristiansen K."/>
            <person name="Nielsen H.B."/>
            <person name="Haller D."/>
            <person name="Overmann J."/>
            <person name="Stecher B."/>
            <person name="Clavel T."/>
        </authorList>
    </citation>
    <scope>NUCLEOTIDE SEQUENCE [LARGE SCALE GENOMIC DNA]</scope>
    <source>
        <strain evidence="7 8">DSM 28560</strain>
    </source>
</reference>
<feature type="transmembrane region" description="Helical" evidence="6">
    <location>
        <begin position="151"/>
        <end position="172"/>
    </location>
</feature>
<dbReference type="Proteomes" id="UP000295710">
    <property type="component" value="Unassembled WGS sequence"/>
</dbReference>
<organism evidence="7 8">
    <name type="scientific">Extibacter muris</name>
    <dbReference type="NCBI Taxonomy" id="1796622"/>
    <lineage>
        <taxon>Bacteria</taxon>
        <taxon>Bacillati</taxon>
        <taxon>Bacillota</taxon>
        <taxon>Clostridia</taxon>
        <taxon>Lachnospirales</taxon>
        <taxon>Lachnospiraceae</taxon>
        <taxon>Extibacter</taxon>
    </lineage>
</organism>
<feature type="transmembrane region" description="Helical" evidence="6">
    <location>
        <begin position="45"/>
        <end position="69"/>
    </location>
</feature>
<evidence type="ECO:0000256" key="6">
    <source>
        <dbReference type="SAM" id="Phobius"/>
    </source>
</evidence>
<dbReference type="GO" id="GO:0016020">
    <property type="term" value="C:membrane"/>
    <property type="evidence" value="ECO:0007669"/>
    <property type="project" value="UniProtKB-SubCell"/>
</dbReference>
<keyword evidence="4 6" id="KW-1133">Transmembrane helix</keyword>
<protein>
    <submittedName>
        <fullName evidence="7">Sodium-dependent transporter</fullName>
    </submittedName>
</protein>
<feature type="transmembrane region" description="Helical" evidence="6">
    <location>
        <begin position="225"/>
        <end position="246"/>
    </location>
</feature>
<keyword evidence="5 6" id="KW-0472">Membrane</keyword>
<dbReference type="NCBIfam" id="NF037979">
    <property type="entry name" value="Na_transp"/>
    <property type="match status" value="1"/>
</dbReference>
<dbReference type="InterPro" id="IPR037272">
    <property type="entry name" value="SNS_sf"/>
</dbReference>
<keyword evidence="3 6" id="KW-0812">Transmembrane</keyword>
<feature type="transmembrane region" description="Helical" evidence="6">
    <location>
        <begin position="351"/>
        <end position="375"/>
    </location>
</feature>
<feature type="transmembrane region" description="Helical" evidence="6">
    <location>
        <begin position="440"/>
        <end position="461"/>
    </location>
</feature>
<dbReference type="RefSeq" id="WP_132277687.1">
    <property type="nucleotide sequence ID" value="NZ_JAOBST010000002.1"/>
</dbReference>
<dbReference type="PROSITE" id="PS50267">
    <property type="entry name" value="NA_NEUROTRAN_SYMP_3"/>
    <property type="match status" value="1"/>
</dbReference>
<dbReference type="PRINTS" id="PR00176">
    <property type="entry name" value="NANEUSMPORT"/>
</dbReference>
<feature type="transmembrane region" description="Helical" evidence="6">
    <location>
        <begin position="179"/>
        <end position="197"/>
    </location>
</feature>
<sequence>MSSNEAGTGNSTNDQAQWGSRFGYIMVAAGAAIGLGNIWRFPYLAYGGGGGVFIVVYILMALIMGYPLIKAESAIGRYARANVAASFGAVKKKYRFIGWIAMLCTALIDMYYVIVGGWVLKYAVAYITGADFGTDTQVYFDGFTSKAAEPLIYTAIVMIVVAILLFFGITNLVEKITKFMMPALFILLVICGIWAVFSTPNAAEGLKYYIVPDFSKMSVKVFADAATQVLFSIGIGWGIFVTLGASLPKSNNIKKDSIWIAVCDTVVALTSGFVIIPSAFGAGVDVSSGPSLIFVVMTQIFSKLPGGRFIGIFFFIALLFAALSTLFTIIEIPNKWLEETAHISHRKSTTITSLVIFAGGVIVSLGFGVLSGVQLPFIDINGISYYNIYNWLDTFTAYILLPLGCLLTCFYVAKVWGFKEFEKELTVNGRDGGFSQFQKLLYAVIVPVLMLVVILNCFGFIK</sequence>
<gene>
    <name evidence="7" type="ORF">E1963_10190</name>
</gene>
<feature type="transmembrane region" description="Helical" evidence="6">
    <location>
        <begin position="96"/>
        <end position="114"/>
    </location>
</feature>
<comment type="subcellular location">
    <subcellularLocation>
        <location evidence="1">Membrane</location>
        <topology evidence="1">Multi-pass membrane protein</topology>
    </subcellularLocation>
</comment>
<feature type="transmembrane region" description="Helical" evidence="6">
    <location>
        <begin position="395"/>
        <end position="413"/>
    </location>
</feature>
<dbReference type="EMBL" id="SMMX01000007">
    <property type="protein sequence ID" value="TDA21699.1"/>
    <property type="molecule type" value="Genomic_DNA"/>
</dbReference>
<feature type="transmembrane region" description="Helical" evidence="6">
    <location>
        <begin position="258"/>
        <end position="280"/>
    </location>
</feature>
<feature type="transmembrane region" description="Helical" evidence="6">
    <location>
        <begin position="309"/>
        <end position="330"/>
    </location>
</feature>